<sequence>MTLRPAPPLFRRSGSHCSPRSGPSLFPGPISYLLEEFISTSPGEKFKKFVHNGEAVPALAPQDPDFYIAEFLCFTQHFQYTKSGGLVILSDLQGSSTLLTDAQIMTSFTLTDKEVFGGGNIPTIFDRFEVEHQCNVYCRAFGMLPFKVSDEEGAKF</sequence>
<dbReference type="EMBL" id="CAVNYO010000167">
    <property type="protein sequence ID" value="CAK5270471.1"/>
    <property type="molecule type" value="Genomic_DNA"/>
</dbReference>
<organism evidence="6 7">
    <name type="scientific">Mycena citricolor</name>
    <dbReference type="NCBI Taxonomy" id="2018698"/>
    <lineage>
        <taxon>Eukaryota</taxon>
        <taxon>Fungi</taxon>
        <taxon>Dikarya</taxon>
        <taxon>Basidiomycota</taxon>
        <taxon>Agaricomycotina</taxon>
        <taxon>Agaricomycetes</taxon>
        <taxon>Agaricomycetidae</taxon>
        <taxon>Agaricales</taxon>
        <taxon>Marasmiineae</taxon>
        <taxon>Mycenaceae</taxon>
        <taxon>Mycena</taxon>
    </lineage>
</organism>
<keyword evidence="1" id="KW-0723">Serine/threonine-protein kinase</keyword>
<keyword evidence="2" id="KW-0808">Transferase</keyword>
<dbReference type="Gene3D" id="3.20.200.10">
    <property type="entry name" value="MHCK/EF2 kinase"/>
    <property type="match status" value="1"/>
</dbReference>
<evidence type="ECO:0000313" key="6">
    <source>
        <dbReference type="EMBL" id="CAK5270471.1"/>
    </source>
</evidence>
<proteinExistence type="predicted"/>
<reference evidence="6" key="1">
    <citation type="submission" date="2023-11" db="EMBL/GenBank/DDBJ databases">
        <authorList>
            <person name="De Vega J J."/>
            <person name="De Vega J J."/>
        </authorList>
    </citation>
    <scope>NUCLEOTIDE SEQUENCE</scope>
</reference>
<accession>A0AAD2H6X3</accession>
<dbReference type="InterPro" id="IPR011009">
    <property type="entry name" value="Kinase-like_dom_sf"/>
</dbReference>
<evidence type="ECO:0000256" key="3">
    <source>
        <dbReference type="ARBA" id="ARBA00022777"/>
    </source>
</evidence>
<dbReference type="AlphaFoldDB" id="A0AAD2H6X3"/>
<comment type="caution">
    <text evidence="6">The sequence shown here is derived from an EMBL/GenBank/DDBJ whole genome shotgun (WGS) entry which is preliminary data.</text>
</comment>
<keyword evidence="3" id="KW-0418">Kinase</keyword>
<keyword evidence="7" id="KW-1185">Reference proteome</keyword>
<dbReference type="Proteomes" id="UP001295794">
    <property type="component" value="Unassembled WGS sequence"/>
</dbReference>
<gene>
    <name evidence="6" type="ORF">MYCIT1_LOCUS14915</name>
</gene>
<name>A0AAD2H6X3_9AGAR</name>
<dbReference type="PROSITE" id="PS51158">
    <property type="entry name" value="ALPHA_KINASE"/>
    <property type="match status" value="1"/>
</dbReference>
<dbReference type="Pfam" id="PF02816">
    <property type="entry name" value="Alpha_kinase"/>
    <property type="match status" value="1"/>
</dbReference>
<evidence type="ECO:0000256" key="4">
    <source>
        <dbReference type="SAM" id="MobiDB-lite"/>
    </source>
</evidence>
<evidence type="ECO:0000313" key="7">
    <source>
        <dbReference type="Proteomes" id="UP001295794"/>
    </source>
</evidence>
<dbReference type="GO" id="GO:0004674">
    <property type="term" value="F:protein serine/threonine kinase activity"/>
    <property type="evidence" value="ECO:0007669"/>
    <property type="project" value="UniProtKB-KW"/>
</dbReference>
<feature type="region of interest" description="Disordered" evidence="4">
    <location>
        <begin position="1"/>
        <end position="22"/>
    </location>
</feature>
<evidence type="ECO:0000259" key="5">
    <source>
        <dbReference type="PROSITE" id="PS51158"/>
    </source>
</evidence>
<dbReference type="InterPro" id="IPR004166">
    <property type="entry name" value="a-kinase_dom"/>
</dbReference>
<dbReference type="SUPFAM" id="SSF56112">
    <property type="entry name" value="Protein kinase-like (PK-like)"/>
    <property type="match status" value="1"/>
</dbReference>
<evidence type="ECO:0000256" key="2">
    <source>
        <dbReference type="ARBA" id="ARBA00022679"/>
    </source>
</evidence>
<protein>
    <recommendedName>
        <fullName evidence="5">Alpha-type protein kinase domain-containing protein</fullName>
    </recommendedName>
</protein>
<dbReference type="GO" id="GO:0005524">
    <property type="term" value="F:ATP binding"/>
    <property type="evidence" value="ECO:0007669"/>
    <property type="project" value="InterPro"/>
</dbReference>
<evidence type="ECO:0000256" key="1">
    <source>
        <dbReference type="ARBA" id="ARBA00022527"/>
    </source>
</evidence>
<feature type="domain" description="Alpha-type protein kinase" evidence="5">
    <location>
        <begin position="1"/>
        <end position="146"/>
    </location>
</feature>